<evidence type="ECO:0000256" key="1">
    <source>
        <dbReference type="ARBA" id="ARBA00002689"/>
    </source>
</evidence>
<organism evidence="11">
    <name type="scientific">Drosophila willistoni</name>
    <name type="common">Fruit fly</name>
    <dbReference type="NCBI Taxonomy" id="7260"/>
    <lineage>
        <taxon>Eukaryota</taxon>
        <taxon>Metazoa</taxon>
        <taxon>Ecdysozoa</taxon>
        <taxon>Arthropoda</taxon>
        <taxon>Hexapoda</taxon>
        <taxon>Insecta</taxon>
        <taxon>Pterygota</taxon>
        <taxon>Neoptera</taxon>
        <taxon>Endopterygota</taxon>
        <taxon>Diptera</taxon>
        <taxon>Brachycera</taxon>
        <taxon>Muscomorpha</taxon>
        <taxon>Ephydroidea</taxon>
        <taxon>Drosophilidae</taxon>
        <taxon>Drosophila</taxon>
        <taxon>Sophophora</taxon>
    </lineage>
</organism>
<dbReference type="EMBL" id="CH963849">
    <property type="protein sequence ID" value="EDW74446.1"/>
    <property type="molecule type" value="Genomic_DNA"/>
</dbReference>
<dbReference type="eggNOG" id="KOG4604">
    <property type="taxonomic scope" value="Eukaryota"/>
</dbReference>
<comment type="function">
    <text evidence="1 9">Component of the MICOS complex, a large protein complex of the mitochondrial inner membrane that plays crucial roles in the maintenance of crista junctions, inner membrane architecture, and formation of contact sites to the outer membrane.</text>
</comment>
<keyword evidence="6" id="KW-1133">Transmembrane helix</keyword>
<evidence type="ECO:0000256" key="4">
    <source>
        <dbReference type="ARBA" id="ARBA00022692"/>
    </source>
</evidence>
<dbReference type="PANTHER" id="PTHR21304">
    <property type="entry name" value="MICOS COMPLEX SUBUNIT MIC10"/>
    <property type="match status" value="1"/>
</dbReference>
<sequence>MNSPKQEESAATDKCLADVLMKGGSGMLIGSVITLCFSRPRTYPIWLGLGFGIGLAYDCCQTRWKALNSDVR</sequence>
<dbReference type="STRING" id="7260.B4MQQ7"/>
<comment type="subcellular location">
    <subcellularLocation>
        <location evidence="2 9">Mitochondrion inner membrane</location>
        <topology evidence="2 9">Single-pass membrane protein</topology>
    </subcellularLocation>
</comment>
<gene>
    <name evidence="10" type="primary">Dwil\GK19385</name>
    <name evidence="10" type="ORF">Dwil_GK19385</name>
</gene>
<dbReference type="GO" id="GO:0061617">
    <property type="term" value="C:MICOS complex"/>
    <property type="evidence" value="ECO:0007669"/>
    <property type="project" value="UniProtKB-UniRule"/>
</dbReference>
<dbReference type="PANTHER" id="PTHR21304:SF0">
    <property type="entry name" value="MICOS COMPLEX SUBUNIT MIC10"/>
    <property type="match status" value="1"/>
</dbReference>
<dbReference type="OrthoDB" id="1916310at2759"/>
<keyword evidence="8" id="KW-0472">Membrane</keyword>
<protein>
    <recommendedName>
        <fullName evidence="9">MICOS complex subunit MIC10</fullName>
    </recommendedName>
</protein>
<comment type="similarity">
    <text evidence="3 9">Belongs to the MICOS complex subunit Mic10 family.</text>
</comment>
<comment type="subunit">
    <text evidence="9">Component of the mitochondrial contact site and cristae organizing system (MICOS) complex.</text>
</comment>
<accession>B4MQQ7</accession>
<dbReference type="Proteomes" id="UP000007798">
    <property type="component" value="Unassembled WGS sequence"/>
</dbReference>
<evidence type="ECO:0000256" key="6">
    <source>
        <dbReference type="ARBA" id="ARBA00022989"/>
    </source>
</evidence>
<dbReference type="Pfam" id="PF04418">
    <property type="entry name" value="DUF543"/>
    <property type="match status" value="1"/>
</dbReference>
<evidence type="ECO:0000256" key="9">
    <source>
        <dbReference type="RuleBase" id="RU363011"/>
    </source>
</evidence>
<dbReference type="InParanoid" id="B4MQQ7"/>
<evidence type="ECO:0000256" key="5">
    <source>
        <dbReference type="ARBA" id="ARBA00022792"/>
    </source>
</evidence>
<evidence type="ECO:0000256" key="8">
    <source>
        <dbReference type="ARBA" id="ARBA00023136"/>
    </source>
</evidence>
<dbReference type="KEGG" id="dwi:6639975"/>
<dbReference type="OMA" id="TRTTDKC"/>
<dbReference type="FunCoup" id="B4MQQ7">
    <property type="interactions" value="56"/>
</dbReference>
<evidence type="ECO:0000313" key="11">
    <source>
        <dbReference type="Proteomes" id="UP000007798"/>
    </source>
</evidence>
<dbReference type="PhylomeDB" id="B4MQQ7"/>
<evidence type="ECO:0000256" key="2">
    <source>
        <dbReference type="ARBA" id="ARBA00004434"/>
    </source>
</evidence>
<keyword evidence="7 9" id="KW-0496">Mitochondrion</keyword>
<evidence type="ECO:0000256" key="3">
    <source>
        <dbReference type="ARBA" id="ARBA00006792"/>
    </source>
</evidence>
<proteinExistence type="inferred from homology"/>
<evidence type="ECO:0000256" key="7">
    <source>
        <dbReference type="ARBA" id="ARBA00023128"/>
    </source>
</evidence>
<evidence type="ECO:0000313" key="10">
    <source>
        <dbReference type="EMBL" id="EDW74446.1"/>
    </source>
</evidence>
<name>B4MQQ7_DROWI</name>
<keyword evidence="5 9" id="KW-0999">Mitochondrion inner membrane</keyword>
<dbReference type="AlphaFoldDB" id="B4MQQ7"/>
<dbReference type="HOGENOM" id="CLU_068905_4_1_1"/>
<keyword evidence="4" id="KW-0812">Transmembrane</keyword>
<keyword evidence="11" id="KW-1185">Reference proteome</keyword>
<dbReference type="InterPro" id="IPR007512">
    <property type="entry name" value="Mic10"/>
</dbReference>
<reference evidence="10 11" key="1">
    <citation type="journal article" date="2007" name="Nature">
        <title>Evolution of genes and genomes on the Drosophila phylogeny.</title>
        <authorList>
            <consortium name="Drosophila 12 Genomes Consortium"/>
            <person name="Clark A.G."/>
            <person name="Eisen M.B."/>
            <person name="Smith D.R."/>
            <person name="Bergman C.M."/>
            <person name="Oliver B."/>
            <person name="Markow T.A."/>
            <person name="Kaufman T.C."/>
            <person name="Kellis M."/>
            <person name="Gelbart W."/>
            <person name="Iyer V.N."/>
            <person name="Pollard D.A."/>
            <person name="Sackton T.B."/>
            <person name="Larracuente A.M."/>
            <person name="Singh N.D."/>
            <person name="Abad J.P."/>
            <person name="Abt D.N."/>
            <person name="Adryan B."/>
            <person name="Aguade M."/>
            <person name="Akashi H."/>
            <person name="Anderson W.W."/>
            <person name="Aquadro C.F."/>
            <person name="Ardell D.H."/>
            <person name="Arguello R."/>
            <person name="Artieri C.G."/>
            <person name="Barbash D.A."/>
            <person name="Barker D."/>
            <person name="Barsanti P."/>
            <person name="Batterham P."/>
            <person name="Batzoglou S."/>
            <person name="Begun D."/>
            <person name="Bhutkar A."/>
            <person name="Blanco E."/>
            <person name="Bosak S.A."/>
            <person name="Bradley R.K."/>
            <person name="Brand A.D."/>
            <person name="Brent M.R."/>
            <person name="Brooks A.N."/>
            <person name="Brown R.H."/>
            <person name="Butlin R.K."/>
            <person name="Caggese C."/>
            <person name="Calvi B.R."/>
            <person name="Bernardo de Carvalho A."/>
            <person name="Caspi A."/>
            <person name="Castrezana S."/>
            <person name="Celniker S.E."/>
            <person name="Chang J.L."/>
            <person name="Chapple C."/>
            <person name="Chatterji S."/>
            <person name="Chinwalla A."/>
            <person name="Civetta A."/>
            <person name="Clifton S.W."/>
            <person name="Comeron J.M."/>
            <person name="Costello J.C."/>
            <person name="Coyne J.A."/>
            <person name="Daub J."/>
            <person name="David R.G."/>
            <person name="Delcher A.L."/>
            <person name="Delehaunty K."/>
            <person name="Do C.B."/>
            <person name="Ebling H."/>
            <person name="Edwards K."/>
            <person name="Eickbush T."/>
            <person name="Evans J.D."/>
            <person name="Filipski A."/>
            <person name="Findeiss S."/>
            <person name="Freyhult E."/>
            <person name="Fulton L."/>
            <person name="Fulton R."/>
            <person name="Garcia A.C."/>
            <person name="Gardiner A."/>
            <person name="Garfield D.A."/>
            <person name="Garvin B.E."/>
            <person name="Gibson G."/>
            <person name="Gilbert D."/>
            <person name="Gnerre S."/>
            <person name="Godfrey J."/>
            <person name="Good R."/>
            <person name="Gotea V."/>
            <person name="Gravely B."/>
            <person name="Greenberg A.J."/>
            <person name="Griffiths-Jones S."/>
            <person name="Gross S."/>
            <person name="Guigo R."/>
            <person name="Gustafson E.A."/>
            <person name="Haerty W."/>
            <person name="Hahn M.W."/>
            <person name="Halligan D.L."/>
            <person name="Halpern A.L."/>
            <person name="Halter G.M."/>
            <person name="Han M.V."/>
            <person name="Heger A."/>
            <person name="Hillier L."/>
            <person name="Hinrichs A.S."/>
            <person name="Holmes I."/>
            <person name="Hoskins R.A."/>
            <person name="Hubisz M.J."/>
            <person name="Hultmark D."/>
            <person name="Huntley M.A."/>
            <person name="Jaffe D.B."/>
            <person name="Jagadeeshan S."/>
            <person name="Jeck W.R."/>
            <person name="Johnson J."/>
            <person name="Jones C.D."/>
            <person name="Jordan W.C."/>
            <person name="Karpen G.H."/>
            <person name="Kataoka E."/>
            <person name="Keightley P.D."/>
            <person name="Kheradpour P."/>
            <person name="Kirkness E.F."/>
            <person name="Koerich L.B."/>
            <person name="Kristiansen K."/>
            <person name="Kudrna D."/>
            <person name="Kulathinal R.J."/>
            <person name="Kumar S."/>
            <person name="Kwok R."/>
            <person name="Lander E."/>
            <person name="Langley C.H."/>
            <person name="Lapoint R."/>
            <person name="Lazzaro B.P."/>
            <person name="Lee S.J."/>
            <person name="Levesque L."/>
            <person name="Li R."/>
            <person name="Lin C.F."/>
            <person name="Lin M.F."/>
            <person name="Lindblad-Toh K."/>
            <person name="Llopart A."/>
            <person name="Long M."/>
            <person name="Low L."/>
            <person name="Lozovsky E."/>
            <person name="Lu J."/>
            <person name="Luo M."/>
            <person name="Machado C.A."/>
            <person name="Makalowski W."/>
            <person name="Marzo M."/>
            <person name="Matsuda M."/>
            <person name="Matzkin L."/>
            <person name="McAllister B."/>
            <person name="McBride C.S."/>
            <person name="McKernan B."/>
            <person name="McKernan K."/>
            <person name="Mendez-Lago M."/>
            <person name="Minx P."/>
            <person name="Mollenhauer M.U."/>
            <person name="Montooth K."/>
            <person name="Mount S.M."/>
            <person name="Mu X."/>
            <person name="Myers E."/>
            <person name="Negre B."/>
            <person name="Newfeld S."/>
            <person name="Nielsen R."/>
            <person name="Noor M.A."/>
            <person name="O'Grady P."/>
            <person name="Pachter L."/>
            <person name="Papaceit M."/>
            <person name="Parisi M.J."/>
            <person name="Parisi M."/>
            <person name="Parts L."/>
            <person name="Pedersen J.S."/>
            <person name="Pesole G."/>
            <person name="Phillippy A.M."/>
            <person name="Ponting C.P."/>
            <person name="Pop M."/>
            <person name="Porcelli D."/>
            <person name="Powell J.R."/>
            <person name="Prohaska S."/>
            <person name="Pruitt K."/>
            <person name="Puig M."/>
            <person name="Quesneville H."/>
            <person name="Ram K.R."/>
            <person name="Rand D."/>
            <person name="Rasmussen M.D."/>
            <person name="Reed L.K."/>
            <person name="Reenan R."/>
            <person name="Reily A."/>
            <person name="Remington K.A."/>
            <person name="Rieger T.T."/>
            <person name="Ritchie M.G."/>
            <person name="Robin C."/>
            <person name="Rogers Y.H."/>
            <person name="Rohde C."/>
            <person name="Rozas J."/>
            <person name="Rubenfield M.J."/>
            <person name="Ruiz A."/>
            <person name="Russo S."/>
            <person name="Salzberg S.L."/>
            <person name="Sanchez-Gracia A."/>
            <person name="Saranga D.J."/>
            <person name="Sato H."/>
            <person name="Schaeffer S.W."/>
            <person name="Schatz M.C."/>
            <person name="Schlenke T."/>
            <person name="Schwartz R."/>
            <person name="Segarra C."/>
            <person name="Singh R.S."/>
            <person name="Sirot L."/>
            <person name="Sirota M."/>
            <person name="Sisneros N.B."/>
            <person name="Smith C.D."/>
            <person name="Smith T.F."/>
            <person name="Spieth J."/>
            <person name="Stage D.E."/>
            <person name="Stark A."/>
            <person name="Stephan W."/>
            <person name="Strausberg R.L."/>
            <person name="Strempel S."/>
            <person name="Sturgill D."/>
            <person name="Sutton G."/>
            <person name="Sutton G.G."/>
            <person name="Tao W."/>
            <person name="Teichmann S."/>
            <person name="Tobari Y.N."/>
            <person name="Tomimura Y."/>
            <person name="Tsolas J.M."/>
            <person name="Valente V.L."/>
            <person name="Venter E."/>
            <person name="Venter J.C."/>
            <person name="Vicario S."/>
            <person name="Vieira F.G."/>
            <person name="Vilella A.J."/>
            <person name="Villasante A."/>
            <person name="Walenz B."/>
            <person name="Wang J."/>
            <person name="Wasserman M."/>
            <person name="Watts T."/>
            <person name="Wilson D."/>
            <person name="Wilson R.K."/>
            <person name="Wing R.A."/>
            <person name="Wolfner M.F."/>
            <person name="Wong A."/>
            <person name="Wong G.K."/>
            <person name="Wu C.I."/>
            <person name="Wu G."/>
            <person name="Yamamoto D."/>
            <person name="Yang H.P."/>
            <person name="Yang S.P."/>
            <person name="Yorke J.A."/>
            <person name="Yoshida K."/>
            <person name="Zdobnov E."/>
            <person name="Zhang P."/>
            <person name="Zhang Y."/>
            <person name="Zimin A.V."/>
            <person name="Baldwin J."/>
            <person name="Abdouelleil A."/>
            <person name="Abdulkadir J."/>
            <person name="Abebe A."/>
            <person name="Abera B."/>
            <person name="Abreu J."/>
            <person name="Acer S.C."/>
            <person name="Aftuck L."/>
            <person name="Alexander A."/>
            <person name="An P."/>
            <person name="Anderson E."/>
            <person name="Anderson S."/>
            <person name="Arachi H."/>
            <person name="Azer M."/>
            <person name="Bachantsang P."/>
            <person name="Barry A."/>
            <person name="Bayul T."/>
            <person name="Berlin A."/>
            <person name="Bessette D."/>
            <person name="Bloom T."/>
            <person name="Blye J."/>
            <person name="Boguslavskiy L."/>
            <person name="Bonnet C."/>
            <person name="Boukhgalter B."/>
            <person name="Bourzgui I."/>
            <person name="Brown A."/>
            <person name="Cahill P."/>
            <person name="Channer S."/>
            <person name="Cheshatsang Y."/>
            <person name="Chuda L."/>
            <person name="Citroen M."/>
            <person name="Collymore A."/>
            <person name="Cooke P."/>
            <person name="Costello M."/>
            <person name="D'Aco K."/>
            <person name="Daza R."/>
            <person name="De Haan G."/>
            <person name="DeGray S."/>
            <person name="DeMaso C."/>
            <person name="Dhargay N."/>
            <person name="Dooley K."/>
            <person name="Dooley E."/>
            <person name="Doricent M."/>
            <person name="Dorje P."/>
            <person name="Dorjee K."/>
            <person name="Dupes A."/>
            <person name="Elong R."/>
            <person name="Falk J."/>
            <person name="Farina A."/>
            <person name="Faro S."/>
            <person name="Ferguson D."/>
            <person name="Fisher S."/>
            <person name="Foley C.D."/>
            <person name="Franke A."/>
            <person name="Friedrich D."/>
            <person name="Gadbois L."/>
            <person name="Gearin G."/>
            <person name="Gearin C.R."/>
            <person name="Giannoukos G."/>
            <person name="Goode T."/>
            <person name="Graham J."/>
            <person name="Grandbois E."/>
            <person name="Grewal S."/>
            <person name="Gyaltsen K."/>
            <person name="Hafez N."/>
            <person name="Hagos B."/>
            <person name="Hall J."/>
            <person name="Henson C."/>
            <person name="Hollinger A."/>
            <person name="Honan T."/>
            <person name="Huard M.D."/>
            <person name="Hughes L."/>
            <person name="Hurhula B."/>
            <person name="Husby M.E."/>
            <person name="Kamat A."/>
            <person name="Kanga B."/>
            <person name="Kashin S."/>
            <person name="Khazanovich D."/>
            <person name="Kisner P."/>
            <person name="Lance K."/>
            <person name="Lara M."/>
            <person name="Lee W."/>
            <person name="Lennon N."/>
            <person name="Letendre F."/>
            <person name="LeVine R."/>
            <person name="Lipovsky A."/>
            <person name="Liu X."/>
            <person name="Liu J."/>
            <person name="Liu S."/>
            <person name="Lokyitsang T."/>
            <person name="Lokyitsang Y."/>
            <person name="Lubonja R."/>
            <person name="Lui A."/>
            <person name="MacDonald P."/>
            <person name="Magnisalis V."/>
            <person name="Maru K."/>
            <person name="Matthews C."/>
            <person name="McCusker W."/>
            <person name="McDonough S."/>
            <person name="Mehta T."/>
            <person name="Meldrim J."/>
            <person name="Meneus L."/>
            <person name="Mihai O."/>
            <person name="Mihalev A."/>
            <person name="Mihova T."/>
            <person name="Mittelman R."/>
            <person name="Mlenga V."/>
            <person name="Montmayeur A."/>
            <person name="Mulrain L."/>
            <person name="Navidi A."/>
            <person name="Naylor J."/>
            <person name="Negash T."/>
            <person name="Nguyen T."/>
            <person name="Nguyen N."/>
            <person name="Nicol R."/>
            <person name="Norbu C."/>
            <person name="Norbu N."/>
            <person name="Novod N."/>
            <person name="O'Neill B."/>
            <person name="Osman S."/>
            <person name="Markiewicz E."/>
            <person name="Oyono O.L."/>
            <person name="Patti C."/>
            <person name="Phunkhang P."/>
            <person name="Pierre F."/>
            <person name="Priest M."/>
            <person name="Raghuraman S."/>
            <person name="Rege F."/>
            <person name="Reyes R."/>
            <person name="Rise C."/>
            <person name="Rogov P."/>
            <person name="Ross K."/>
            <person name="Ryan E."/>
            <person name="Settipalli S."/>
            <person name="Shea T."/>
            <person name="Sherpa N."/>
            <person name="Shi L."/>
            <person name="Shih D."/>
            <person name="Sparrow T."/>
            <person name="Spaulding J."/>
            <person name="Stalker J."/>
            <person name="Stange-Thomann N."/>
            <person name="Stavropoulos S."/>
            <person name="Stone C."/>
            <person name="Strader C."/>
            <person name="Tesfaye S."/>
            <person name="Thomson T."/>
            <person name="Thoulutsang Y."/>
            <person name="Thoulutsang D."/>
            <person name="Topham K."/>
            <person name="Topping I."/>
            <person name="Tsamla T."/>
            <person name="Vassiliev H."/>
            <person name="Vo A."/>
            <person name="Wangchuk T."/>
            <person name="Wangdi T."/>
            <person name="Weiand M."/>
            <person name="Wilkinson J."/>
            <person name="Wilson A."/>
            <person name="Yadav S."/>
            <person name="Young G."/>
            <person name="Yu Q."/>
            <person name="Zembek L."/>
            <person name="Zhong D."/>
            <person name="Zimmer A."/>
            <person name="Zwirko Z."/>
            <person name="Jaffe D.B."/>
            <person name="Alvarez P."/>
            <person name="Brockman W."/>
            <person name="Butler J."/>
            <person name="Chin C."/>
            <person name="Gnerre S."/>
            <person name="Grabherr M."/>
            <person name="Kleber M."/>
            <person name="Mauceli E."/>
            <person name="MacCallum I."/>
        </authorList>
    </citation>
    <scope>NUCLEOTIDE SEQUENCE [LARGE SCALE GENOMIC DNA]</scope>
    <source>
        <strain evidence="11">Tucson 14030-0811.24</strain>
    </source>
</reference>